<dbReference type="RefSeq" id="WP_212699185.1">
    <property type="nucleotide sequence ID" value="NZ_JADMKU010000001.1"/>
</dbReference>
<accession>A0ABS5HM52</accession>
<dbReference type="EMBL" id="JADMKU010000001">
    <property type="protein sequence ID" value="MBR9649683.1"/>
    <property type="molecule type" value="Genomic_DNA"/>
</dbReference>
<evidence type="ECO:0000313" key="1">
    <source>
        <dbReference type="EMBL" id="MBR9649683.1"/>
    </source>
</evidence>
<organism evidence="1 2">
    <name type="scientific">Thalassovita aquimarina</name>
    <dbReference type="NCBI Taxonomy" id="2785917"/>
    <lineage>
        <taxon>Bacteria</taxon>
        <taxon>Pseudomonadati</taxon>
        <taxon>Pseudomonadota</taxon>
        <taxon>Alphaproteobacteria</taxon>
        <taxon>Rhodobacterales</taxon>
        <taxon>Roseobacteraceae</taxon>
        <taxon>Thalassovita</taxon>
    </lineage>
</organism>
<comment type="caution">
    <text evidence="1">The sequence shown here is derived from an EMBL/GenBank/DDBJ whole genome shotgun (WGS) entry which is preliminary data.</text>
</comment>
<gene>
    <name evidence="1" type="ORF">IT775_00915</name>
</gene>
<dbReference type="Proteomes" id="UP001195941">
    <property type="component" value="Unassembled WGS sequence"/>
</dbReference>
<evidence type="ECO:0000313" key="2">
    <source>
        <dbReference type="Proteomes" id="UP001195941"/>
    </source>
</evidence>
<reference evidence="1 2" key="1">
    <citation type="journal article" date="2021" name="Arch. Microbiol.">
        <title>Thalassobius aquimarinus sp. nov., isolated from the Sea of Japan seashore.</title>
        <authorList>
            <person name="Kurilenko V.V."/>
            <person name="Romanenko L.A."/>
            <person name="Chernysheva N.Y."/>
            <person name="Velansky P.V."/>
            <person name="Tekutyeva L.A."/>
            <person name="Isaeva M.P."/>
            <person name="Mikhailov V.V."/>
        </authorList>
    </citation>
    <scope>NUCLEOTIDE SEQUENCE [LARGE SCALE GENOMIC DNA]</scope>
    <source>
        <strain evidence="1 2">KMM 8518</strain>
    </source>
</reference>
<protein>
    <submittedName>
        <fullName evidence="1">Uncharacterized protein</fullName>
    </submittedName>
</protein>
<sequence>MLVVATGMQCFDIEVIYASFHEGAGVADQRAVFGYGAHPRRLAKAGRNRECAARISPDCAASDHPDPMGFHRPTFREGPGRWLGFVACGFDKTKGGPEGPPMDGFAAAILYSAATLFAAGALAR</sequence>
<proteinExistence type="predicted"/>
<name>A0ABS5HM52_9RHOB</name>
<keyword evidence="2" id="KW-1185">Reference proteome</keyword>